<gene>
    <name evidence="1" type="ORF">ACFQ44_13095</name>
</gene>
<protein>
    <submittedName>
        <fullName evidence="1">Type II toxin-antitoxin system RelB/DinJ family antitoxin</fullName>
    </submittedName>
</protein>
<dbReference type="Pfam" id="PF04221">
    <property type="entry name" value="RelB"/>
    <property type="match status" value="1"/>
</dbReference>
<sequence length="93" mass="10581">MTKLNEPTQPEHLDLTLDPQLKRDAAAVYQQYGMSLTTAIHLFLQQSVTDHDLPFDLELTKDQLQSELAREKATGDTQSLAAVEALWQDWKDL</sequence>
<dbReference type="Gene3D" id="1.10.1220.10">
    <property type="entry name" value="Met repressor-like"/>
    <property type="match status" value="1"/>
</dbReference>
<accession>A0ABW4D6Z7</accession>
<dbReference type="EMBL" id="JBHTOD010000013">
    <property type="protein sequence ID" value="MFD1456595.1"/>
    <property type="molecule type" value="Genomic_DNA"/>
</dbReference>
<name>A0ABW4D6Z7_9LACO</name>
<dbReference type="NCBIfam" id="TIGR02384">
    <property type="entry name" value="RelB_DinJ"/>
    <property type="match status" value="1"/>
</dbReference>
<organism evidence="1 2">
    <name type="scientific">Levilactobacillus lanxiensis</name>
    <dbReference type="NCBI Taxonomy" id="2799568"/>
    <lineage>
        <taxon>Bacteria</taxon>
        <taxon>Bacillati</taxon>
        <taxon>Bacillota</taxon>
        <taxon>Bacilli</taxon>
        <taxon>Lactobacillales</taxon>
        <taxon>Lactobacillaceae</taxon>
        <taxon>Levilactobacillus</taxon>
    </lineage>
</organism>
<dbReference type="InterPro" id="IPR007337">
    <property type="entry name" value="RelB/DinJ"/>
</dbReference>
<evidence type="ECO:0000313" key="1">
    <source>
        <dbReference type="EMBL" id="MFD1456595.1"/>
    </source>
</evidence>
<dbReference type="InterPro" id="IPR013321">
    <property type="entry name" value="Arc_rbn_hlx_hlx"/>
</dbReference>
<keyword evidence="2" id="KW-1185">Reference proteome</keyword>
<reference evidence="2" key="1">
    <citation type="journal article" date="2019" name="Int. J. Syst. Evol. Microbiol.">
        <title>The Global Catalogue of Microorganisms (GCM) 10K type strain sequencing project: providing services to taxonomists for standard genome sequencing and annotation.</title>
        <authorList>
            <consortium name="The Broad Institute Genomics Platform"/>
            <consortium name="The Broad Institute Genome Sequencing Center for Infectious Disease"/>
            <person name="Wu L."/>
            <person name="Ma J."/>
        </authorList>
    </citation>
    <scope>NUCLEOTIDE SEQUENCE [LARGE SCALE GENOMIC DNA]</scope>
    <source>
        <strain evidence="2">CCM 8979</strain>
    </source>
</reference>
<proteinExistence type="predicted"/>
<evidence type="ECO:0000313" key="2">
    <source>
        <dbReference type="Proteomes" id="UP001597189"/>
    </source>
</evidence>
<comment type="caution">
    <text evidence="1">The sequence shown here is derived from an EMBL/GenBank/DDBJ whole genome shotgun (WGS) entry which is preliminary data.</text>
</comment>
<dbReference type="Proteomes" id="UP001597189">
    <property type="component" value="Unassembled WGS sequence"/>
</dbReference>
<dbReference type="RefSeq" id="WP_203647010.1">
    <property type="nucleotide sequence ID" value="NZ_BOLN01000013.1"/>
</dbReference>